<comment type="subcellular location">
    <subcellularLocation>
        <location evidence="1">Secreted</location>
    </subcellularLocation>
</comment>
<reference evidence="6" key="1">
    <citation type="submission" date="2020-03" db="EMBL/GenBank/DDBJ databases">
        <title>Studies in the Genomics of Life Span.</title>
        <authorList>
            <person name="Glass D."/>
        </authorList>
    </citation>
    <scope>NUCLEOTIDE SEQUENCE</scope>
    <source>
        <strain evidence="6">LTLLF</strain>
        <tissue evidence="6">Muscle</tissue>
    </source>
</reference>
<dbReference type="GO" id="GO:0005576">
    <property type="term" value="C:extracellular region"/>
    <property type="evidence" value="ECO:0007669"/>
    <property type="project" value="UniProtKB-SubCell"/>
</dbReference>
<sequence>MKLTGALVLLGAALLLTSGGNCGICPAINKDLDLFLGGSVSEYVSYVSQYNNESAVLETAEFLKTCVDDKLTEEDKENARSLVVSSLCVWIRACVLTCSPQLRDGACVPPQHCSSSGNPERCQEEGAGRTLAVQLSQARPDPQDPCPHGTT</sequence>
<accession>A0A8J6L1Q9</accession>
<name>A0A8J6L1Q9_MICOH</name>
<dbReference type="SMART" id="SM00096">
    <property type="entry name" value="UTG"/>
    <property type="match status" value="1"/>
</dbReference>
<dbReference type="InterPro" id="IPR035960">
    <property type="entry name" value="Secretoglobin_sf"/>
</dbReference>
<dbReference type="InterPro" id="IPR053723">
    <property type="entry name" value="Secretoglobin_Domain_sf"/>
</dbReference>
<dbReference type="AlphaFoldDB" id="A0A8J6L1Q9"/>
<dbReference type="InterPro" id="IPR006178">
    <property type="entry name" value="CH1-like"/>
</dbReference>
<dbReference type="SUPFAM" id="SSF48201">
    <property type="entry name" value="Uteroglobin-like"/>
    <property type="match status" value="1"/>
</dbReference>
<dbReference type="Gene3D" id="1.20.920.50">
    <property type="match status" value="1"/>
</dbReference>
<evidence type="ECO:0000256" key="2">
    <source>
        <dbReference type="ARBA" id="ARBA00008650"/>
    </source>
</evidence>
<feature type="signal peptide" evidence="5">
    <location>
        <begin position="1"/>
        <end position="19"/>
    </location>
</feature>
<keyword evidence="3" id="KW-0964">Secreted</keyword>
<keyword evidence="4 5" id="KW-0732">Signal</keyword>
<evidence type="ECO:0000256" key="1">
    <source>
        <dbReference type="ARBA" id="ARBA00004613"/>
    </source>
</evidence>
<dbReference type="PROSITE" id="PS51311">
    <property type="entry name" value="SCGB"/>
    <property type="match status" value="1"/>
</dbReference>
<protein>
    <submittedName>
        <fullName evidence="6">Major allergen I polypeptide chain 1</fullName>
    </submittedName>
</protein>
<evidence type="ECO:0000313" key="7">
    <source>
        <dbReference type="Proteomes" id="UP000710432"/>
    </source>
</evidence>
<dbReference type="Pfam" id="PF01099">
    <property type="entry name" value="Uteroglobin"/>
    <property type="match status" value="1"/>
</dbReference>
<proteinExistence type="inferred from homology"/>
<evidence type="ECO:0000256" key="4">
    <source>
        <dbReference type="ARBA" id="ARBA00022729"/>
    </source>
</evidence>
<comment type="caution">
    <text evidence="6">The sequence shown here is derived from an EMBL/GenBank/DDBJ whole genome shotgun (WGS) entry which is preliminary data.</text>
</comment>
<evidence type="ECO:0000313" key="6">
    <source>
        <dbReference type="EMBL" id="KAH0519066.1"/>
    </source>
</evidence>
<evidence type="ECO:0000256" key="5">
    <source>
        <dbReference type="SAM" id="SignalP"/>
    </source>
</evidence>
<evidence type="ECO:0000256" key="3">
    <source>
        <dbReference type="ARBA" id="ARBA00022525"/>
    </source>
</evidence>
<gene>
    <name evidence="6" type="ORF">LTLLF_113460</name>
</gene>
<feature type="chain" id="PRO_5035296390" evidence="5">
    <location>
        <begin position="20"/>
        <end position="151"/>
    </location>
</feature>
<dbReference type="PANTHER" id="PTHR21226:SF8">
    <property type="entry name" value="ABPA10-RELATED"/>
    <property type="match status" value="1"/>
</dbReference>
<dbReference type="EMBL" id="JAATJU010008000">
    <property type="protein sequence ID" value="KAH0519066.1"/>
    <property type="molecule type" value="Genomic_DNA"/>
</dbReference>
<organism evidence="6 7">
    <name type="scientific">Microtus ochrogaster</name>
    <name type="common">Prairie vole</name>
    <dbReference type="NCBI Taxonomy" id="79684"/>
    <lineage>
        <taxon>Eukaryota</taxon>
        <taxon>Metazoa</taxon>
        <taxon>Chordata</taxon>
        <taxon>Craniata</taxon>
        <taxon>Vertebrata</taxon>
        <taxon>Euteleostomi</taxon>
        <taxon>Mammalia</taxon>
        <taxon>Eutheria</taxon>
        <taxon>Euarchontoglires</taxon>
        <taxon>Glires</taxon>
        <taxon>Rodentia</taxon>
        <taxon>Myomorpha</taxon>
        <taxon>Muroidea</taxon>
        <taxon>Cricetidae</taxon>
        <taxon>Arvicolinae</taxon>
        <taxon>Microtus</taxon>
    </lineage>
</organism>
<dbReference type="GO" id="GO:0005496">
    <property type="term" value="F:steroid binding"/>
    <property type="evidence" value="ECO:0007669"/>
    <property type="project" value="TreeGrafter"/>
</dbReference>
<dbReference type="PANTHER" id="PTHR21226">
    <property type="entry name" value="ABPA10-RELATED"/>
    <property type="match status" value="1"/>
</dbReference>
<comment type="similarity">
    <text evidence="2">Belongs to the secretoglobin family.</text>
</comment>
<dbReference type="PRINTS" id="PR00827">
    <property type="entry name" value="FELALLERGEN"/>
</dbReference>
<dbReference type="Proteomes" id="UP000710432">
    <property type="component" value="Unassembled WGS sequence"/>
</dbReference>
<dbReference type="CDD" id="cd00633">
    <property type="entry name" value="Secretoglobin"/>
    <property type="match status" value="1"/>
</dbReference>
<dbReference type="InterPro" id="IPR016126">
    <property type="entry name" value="Secretoglobin"/>
</dbReference>